<comment type="cofactor">
    <cofactor evidence="1">
        <name>FAD</name>
        <dbReference type="ChEBI" id="CHEBI:57692"/>
    </cofactor>
</comment>
<dbReference type="InterPro" id="IPR036188">
    <property type="entry name" value="FAD/NAD-bd_sf"/>
</dbReference>
<keyword evidence="12" id="KW-0809">Transit peptide</keyword>
<evidence type="ECO:0000256" key="2">
    <source>
        <dbReference type="ARBA" id="ARBA00004229"/>
    </source>
</evidence>
<keyword evidence="7" id="KW-0150">Chloroplast</keyword>
<dbReference type="GO" id="GO:0071949">
    <property type="term" value="F:FAD binding"/>
    <property type="evidence" value="ECO:0007669"/>
    <property type="project" value="InterPro"/>
</dbReference>
<dbReference type="Gene3D" id="3.50.50.60">
    <property type="entry name" value="FAD/NAD(P)-binding domain"/>
    <property type="match status" value="1"/>
</dbReference>
<keyword evidence="13" id="KW-0560">Oxidoreductase</keyword>
<dbReference type="Gene3D" id="2.60.200.20">
    <property type="match status" value="1"/>
</dbReference>
<dbReference type="Gene3D" id="3.30.9.30">
    <property type="match status" value="1"/>
</dbReference>
<evidence type="ECO:0000256" key="12">
    <source>
        <dbReference type="ARBA" id="ARBA00022946"/>
    </source>
</evidence>
<feature type="domain" description="FAD-binding" evidence="15">
    <location>
        <begin position="15"/>
        <end position="58"/>
    </location>
</feature>
<feature type="domain" description="FHA" evidence="14">
    <location>
        <begin position="83"/>
        <end position="145"/>
    </location>
</feature>
<dbReference type="EMBL" id="JABFAB010000008">
    <property type="protein sequence ID" value="MBA0655646.1"/>
    <property type="molecule type" value="Genomic_DNA"/>
</dbReference>
<dbReference type="InterPro" id="IPR008984">
    <property type="entry name" value="SMAD_FHA_dom_sf"/>
</dbReference>
<reference evidence="16 17" key="1">
    <citation type="journal article" date="2019" name="Genome Biol. Evol.">
        <title>Insights into the evolution of the New World diploid cottons (Gossypium, subgenus Houzingenia) based on genome sequencing.</title>
        <authorList>
            <person name="Grover C.E."/>
            <person name="Arick M.A. 2nd"/>
            <person name="Thrash A."/>
            <person name="Conover J.L."/>
            <person name="Sanders W.S."/>
            <person name="Peterson D.G."/>
            <person name="Frelichowski J.E."/>
            <person name="Scheffler J.A."/>
            <person name="Scheffler B.E."/>
            <person name="Wendel J.F."/>
        </authorList>
    </citation>
    <scope>NUCLEOTIDE SEQUENCE [LARGE SCALE GENOMIC DNA]</scope>
    <source>
        <strain evidence="16">57</strain>
        <tissue evidence="16">Leaf</tissue>
    </source>
</reference>
<evidence type="ECO:0000256" key="13">
    <source>
        <dbReference type="ARBA" id="ARBA00023002"/>
    </source>
</evidence>
<dbReference type="OrthoDB" id="751338at2759"/>
<comment type="pathway">
    <text evidence="4">Plant hormone biosynthesis; abscisate biosynthesis.</text>
</comment>
<dbReference type="InterPro" id="IPR000253">
    <property type="entry name" value="FHA_dom"/>
</dbReference>
<proteinExistence type="predicted"/>
<comment type="caution">
    <text evidence="16">The sequence shown here is derived from an EMBL/GenBank/DDBJ whole genome shotgun (WGS) entry which is preliminary data.</text>
</comment>
<dbReference type="EC" id="1.14.15.21" evidence="5"/>
<keyword evidence="9" id="KW-0934">Plastid</keyword>
<evidence type="ECO:0000256" key="5">
    <source>
        <dbReference type="ARBA" id="ARBA00012097"/>
    </source>
</evidence>
<evidence type="ECO:0000256" key="9">
    <source>
        <dbReference type="ARBA" id="ARBA00022640"/>
    </source>
</evidence>
<evidence type="ECO:0000256" key="7">
    <source>
        <dbReference type="ARBA" id="ARBA00022528"/>
    </source>
</evidence>
<keyword evidence="10" id="KW-0274">FAD</keyword>
<dbReference type="SUPFAM" id="SSF49879">
    <property type="entry name" value="SMAD/FHA domain"/>
    <property type="match status" value="1"/>
</dbReference>
<name>A0A7J8UYN6_9ROSI</name>
<evidence type="ECO:0000256" key="3">
    <source>
        <dbReference type="ARBA" id="ARBA00004972"/>
    </source>
</evidence>
<evidence type="ECO:0000256" key="10">
    <source>
        <dbReference type="ARBA" id="ARBA00022827"/>
    </source>
</evidence>
<dbReference type="Pfam" id="PF00498">
    <property type="entry name" value="FHA"/>
    <property type="match status" value="1"/>
</dbReference>
<comment type="pathway">
    <text evidence="3">Hormone biosynthesis.</text>
</comment>
<sequence length="309" mass="35671">MLIRRDIHDRTPSLTWGRGRVTLLGDFIHAMQPNMGQGGCMAIEDSYQLALELSKTWKQRVESGTAIDIVSSLRRSEKSENFPESSVVVPAKEVSKMHAQISYKDGAFFIVDLQIEYVMNHGGRRSRVPPNFPTGLRPSDVIEFGSDKKAEKEWAGILQVVRKYMDLPFFKFTEQVSMESHVPINQNETWTEETHVHLNSIEAWFVCTMLQSNDCYNLRLNRHLPDSFDYTLDCKPRTKHSTAGMFDLTVIWWRSNIEKFHLYFKECTITLEDITLQLGLPINSGYVITDSSWLCCQRNPVSCHKKRML</sequence>
<dbReference type="SUPFAM" id="SSF51905">
    <property type="entry name" value="FAD/NAD(P)-binding domain"/>
    <property type="match status" value="1"/>
</dbReference>
<keyword evidence="17" id="KW-1185">Reference proteome</keyword>
<dbReference type="UniPathway" id="UPA00090"/>
<organism evidence="16 17">
    <name type="scientific">Gossypium klotzschianum</name>
    <dbReference type="NCBI Taxonomy" id="34286"/>
    <lineage>
        <taxon>Eukaryota</taxon>
        <taxon>Viridiplantae</taxon>
        <taxon>Streptophyta</taxon>
        <taxon>Embryophyta</taxon>
        <taxon>Tracheophyta</taxon>
        <taxon>Spermatophyta</taxon>
        <taxon>Magnoliopsida</taxon>
        <taxon>eudicotyledons</taxon>
        <taxon>Gunneridae</taxon>
        <taxon>Pentapetalae</taxon>
        <taxon>rosids</taxon>
        <taxon>malvids</taxon>
        <taxon>Malvales</taxon>
        <taxon>Malvaceae</taxon>
        <taxon>Malvoideae</taxon>
        <taxon>Gossypium</taxon>
    </lineage>
</organism>
<dbReference type="InterPro" id="IPR002938">
    <property type="entry name" value="FAD-bd"/>
</dbReference>
<dbReference type="GO" id="GO:0009507">
    <property type="term" value="C:chloroplast"/>
    <property type="evidence" value="ECO:0007669"/>
    <property type="project" value="UniProtKB-SubCell"/>
</dbReference>
<comment type="subcellular location">
    <subcellularLocation>
        <location evidence="2">Plastid</location>
        <location evidence="2">Chloroplast</location>
    </subcellularLocation>
</comment>
<evidence type="ECO:0000256" key="8">
    <source>
        <dbReference type="ARBA" id="ARBA00022630"/>
    </source>
</evidence>
<dbReference type="Pfam" id="PF01494">
    <property type="entry name" value="FAD_binding_3"/>
    <property type="match status" value="1"/>
</dbReference>
<evidence type="ECO:0000313" key="16">
    <source>
        <dbReference type="EMBL" id="MBA0655646.1"/>
    </source>
</evidence>
<dbReference type="PANTHER" id="PTHR46496:SF1">
    <property type="entry name" value="ZEAXANTHIN EPOXIDASE, CHLOROPLASTIC"/>
    <property type="match status" value="1"/>
</dbReference>
<dbReference type="GO" id="GO:0009688">
    <property type="term" value="P:abscisic acid biosynthetic process"/>
    <property type="evidence" value="ECO:0007669"/>
    <property type="project" value="UniProtKB-UniPathway"/>
</dbReference>
<evidence type="ECO:0000259" key="14">
    <source>
        <dbReference type="Pfam" id="PF00498"/>
    </source>
</evidence>
<keyword evidence="11" id="KW-0937">Abscisic acid biosynthesis</keyword>
<gene>
    <name evidence="16" type="ORF">Goklo_008106</name>
</gene>
<evidence type="ECO:0000313" key="17">
    <source>
        <dbReference type="Proteomes" id="UP000593573"/>
    </source>
</evidence>
<evidence type="ECO:0000256" key="1">
    <source>
        <dbReference type="ARBA" id="ARBA00001974"/>
    </source>
</evidence>
<evidence type="ECO:0000256" key="4">
    <source>
        <dbReference type="ARBA" id="ARBA00005134"/>
    </source>
</evidence>
<dbReference type="GO" id="GO:0052662">
    <property type="term" value="F:zeaxanthin epoxidase activity"/>
    <property type="evidence" value="ECO:0007669"/>
    <property type="project" value="UniProtKB-EC"/>
</dbReference>
<evidence type="ECO:0000256" key="11">
    <source>
        <dbReference type="ARBA" id="ARBA00022865"/>
    </source>
</evidence>
<dbReference type="PANTHER" id="PTHR46496">
    <property type="match status" value="1"/>
</dbReference>
<evidence type="ECO:0000259" key="15">
    <source>
        <dbReference type="Pfam" id="PF01494"/>
    </source>
</evidence>
<dbReference type="AlphaFoldDB" id="A0A7J8UYN6"/>
<evidence type="ECO:0000256" key="6">
    <source>
        <dbReference type="ARBA" id="ARBA00015103"/>
    </source>
</evidence>
<dbReference type="Proteomes" id="UP000593573">
    <property type="component" value="Unassembled WGS sequence"/>
</dbReference>
<keyword evidence="8" id="KW-0285">Flavoprotein</keyword>
<protein>
    <recommendedName>
        <fullName evidence="6">Zeaxanthin epoxidase, chloroplastic</fullName>
        <ecNumber evidence="5">1.14.15.21</ecNumber>
    </recommendedName>
</protein>
<accession>A0A7J8UYN6</accession>